<dbReference type="OrthoDB" id="4540498at2759"/>
<organism evidence="1 2">
    <name type="scientific">Uncinocarpus reesii (strain UAMH 1704)</name>
    <dbReference type="NCBI Taxonomy" id="336963"/>
    <lineage>
        <taxon>Eukaryota</taxon>
        <taxon>Fungi</taxon>
        <taxon>Dikarya</taxon>
        <taxon>Ascomycota</taxon>
        <taxon>Pezizomycotina</taxon>
        <taxon>Eurotiomycetes</taxon>
        <taxon>Eurotiomycetidae</taxon>
        <taxon>Onygenales</taxon>
        <taxon>Onygenaceae</taxon>
        <taxon>Uncinocarpus</taxon>
    </lineage>
</organism>
<dbReference type="RefSeq" id="XP_002540778.1">
    <property type="nucleotide sequence ID" value="XM_002540732.1"/>
</dbReference>
<sequence length="383" mass="42119">MPVRTGLARMGTGLAIYLHYLDVEYDIHLGTLLAVWTTHISPIKPPSKTGVLRIKTSICPETDRWCCVRVLKNDLGEVGRVPGDLTGLTRLKDVAMAGAGDGVKVLVYVKAIGITQQASQPQKRGELIERCDIGIADDSGEAILTLKGYLTRSARKWVPNSTILLLSDVFWGSGTRRAYVSAQSTVEVDPDMKDADWLRRYSKGMAGYVNERFPENGRVSARVTPEVVFMGYVCVMIMEVNLVELFRNNRLFYTECCNMPIFASSTHGQCGQCEQDIELKLNPRIIGSLADETGCISCTPFQTSPAKKQSLAIRGSSPLLWSPTAWSQLLGREPAALLQGRDAAQVGQELLVLETLMLFSRITVLFGWSREVGKLAVCEVLGS</sequence>
<dbReference type="GeneID" id="8439047"/>
<dbReference type="STRING" id="336963.C4JD96"/>
<accession>C4JD96</accession>
<dbReference type="EMBL" id="CH476615">
    <property type="protein sequence ID" value="EEP75445.1"/>
    <property type="molecule type" value="Genomic_DNA"/>
</dbReference>
<reference evidence="2" key="1">
    <citation type="journal article" date="2009" name="Genome Res.">
        <title>Comparative genomic analyses of the human fungal pathogens Coccidioides and their relatives.</title>
        <authorList>
            <person name="Sharpton T.J."/>
            <person name="Stajich J.E."/>
            <person name="Rounsley S.D."/>
            <person name="Gardner M.J."/>
            <person name="Wortman J.R."/>
            <person name="Jordar V.S."/>
            <person name="Maiti R."/>
            <person name="Kodira C.D."/>
            <person name="Neafsey D.E."/>
            <person name="Zeng Q."/>
            <person name="Hung C.-Y."/>
            <person name="McMahan C."/>
            <person name="Muszewska A."/>
            <person name="Grynberg M."/>
            <person name="Mandel M.A."/>
            <person name="Kellner E.M."/>
            <person name="Barker B.M."/>
            <person name="Galgiani J.N."/>
            <person name="Orbach M.J."/>
            <person name="Kirkland T.N."/>
            <person name="Cole G.T."/>
            <person name="Henn M.R."/>
            <person name="Birren B.W."/>
            <person name="Taylor J.W."/>
        </authorList>
    </citation>
    <scope>NUCLEOTIDE SEQUENCE [LARGE SCALE GENOMIC DNA]</scope>
    <source>
        <strain evidence="2">UAMH 1704</strain>
    </source>
</reference>
<dbReference type="eggNOG" id="ENOG502S2YX">
    <property type="taxonomic scope" value="Eukaryota"/>
</dbReference>
<gene>
    <name evidence="1" type="ORF">UREG_00291</name>
</gene>
<dbReference type="KEGG" id="ure:UREG_00291"/>
<protein>
    <submittedName>
        <fullName evidence="1">Uncharacterized protein</fullName>
    </submittedName>
</protein>
<dbReference type="AlphaFoldDB" id="C4JD96"/>
<name>C4JD96_UNCRE</name>
<keyword evidence="2" id="KW-1185">Reference proteome</keyword>
<evidence type="ECO:0000313" key="2">
    <source>
        <dbReference type="Proteomes" id="UP000002058"/>
    </source>
</evidence>
<evidence type="ECO:0000313" key="1">
    <source>
        <dbReference type="EMBL" id="EEP75445.1"/>
    </source>
</evidence>
<dbReference type="HOGENOM" id="CLU_039318_0_0_1"/>
<dbReference type="InParanoid" id="C4JD96"/>
<dbReference type="VEuPathDB" id="FungiDB:UREG_00291"/>
<dbReference type="OMA" id="EHVNPPF"/>
<dbReference type="Proteomes" id="UP000002058">
    <property type="component" value="Unassembled WGS sequence"/>
</dbReference>
<proteinExistence type="predicted"/>